<organism evidence="1 2">
    <name type="scientific">Noviherbaspirillum denitrificans</name>
    <dbReference type="NCBI Taxonomy" id="1968433"/>
    <lineage>
        <taxon>Bacteria</taxon>
        <taxon>Pseudomonadati</taxon>
        <taxon>Pseudomonadota</taxon>
        <taxon>Betaproteobacteria</taxon>
        <taxon>Burkholderiales</taxon>
        <taxon>Oxalobacteraceae</taxon>
        <taxon>Noviherbaspirillum</taxon>
    </lineage>
</organism>
<accession>A0A254T9L1</accession>
<keyword evidence="2" id="KW-1185">Reference proteome</keyword>
<evidence type="ECO:0000313" key="2">
    <source>
        <dbReference type="Proteomes" id="UP000197535"/>
    </source>
</evidence>
<reference evidence="1 2" key="1">
    <citation type="submission" date="2016-02" db="EMBL/GenBank/DDBJ databases">
        <authorList>
            <person name="Wen L."/>
            <person name="He K."/>
            <person name="Yang H."/>
        </authorList>
    </citation>
    <scope>NUCLEOTIDE SEQUENCE [LARGE SCALE GENOMIC DNA]</scope>
    <source>
        <strain evidence="1 2">TSA40</strain>
    </source>
</reference>
<dbReference type="RefSeq" id="WP_088706249.1">
    <property type="nucleotide sequence ID" value="NZ_LSTO01000001.1"/>
</dbReference>
<dbReference type="AlphaFoldDB" id="A0A254T9L1"/>
<dbReference type="OrthoDB" id="549777at2"/>
<dbReference type="EMBL" id="LSTO01000001">
    <property type="protein sequence ID" value="OWW19336.1"/>
    <property type="molecule type" value="Genomic_DNA"/>
</dbReference>
<dbReference type="Proteomes" id="UP000197535">
    <property type="component" value="Unassembled WGS sequence"/>
</dbReference>
<comment type="caution">
    <text evidence="1">The sequence shown here is derived from an EMBL/GenBank/DDBJ whole genome shotgun (WGS) entry which is preliminary data.</text>
</comment>
<gene>
    <name evidence="1" type="ORF">AYR66_07295</name>
</gene>
<protein>
    <submittedName>
        <fullName evidence="1">Uncharacterized protein</fullName>
    </submittedName>
</protein>
<sequence>MEVLDKELVIEEATLSLSNLRALISHEIQVLRIPGFITPEACKTISKGLKSTGYSDYLNAPSVGRIGMSYFETGRKQEIVDHYFATALENINTLRNACAPHPCPIDTLRCNFDEIWPCGCGLQDLYGKKMFVGLSRCMKPGIPLLAHHDMFGRHAPNTPEAASLISQFGINVYVDIPKAGGELAMWMNEISDEEFLERRGQRYGVPLELLEPPDFTVKPKNGDLILFNARKMHAVLAGEGGDRLTISAFLGYRGVNERLTVWS</sequence>
<dbReference type="Gene3D" id="2.60.120.620">
    <property type="entry name" value="q2cbj1_9rhob like domain"/>
    <property type="match status" value="1"/>
</dbReference>
<evidence type="ECO:0000313" key="1">
    <source>
        <dbReference type="EMBL" id="OWW19336.1"/>
    </source>
</evidence>
<name>A0A254T9L1_9BURK</name>
<proteinExistence type="predicted"/>